<name>A0AAV4T0I6_9ARAC</name>
<evidence type="ECO:0000313" key="1">
    <source>
        <dbReference type="EMBL" id="GIY39544.1"/>
    </source>
</evidence>
<dbReference type="Proteomes" id="UP001054837">
    <property type="component" value="Unassembled WGS sequence"/>
</dbReference>
<evidence type="ECO:0000313" key="2">
    <source>
        <dbReference type="Proteomes" id="UP001054837"/>
    </source>
</evidence>
<keyword evidence="2" id="KW-1185">Reference proteome</keyword>
<protein>
    <submittedName>
        <fullName evidence="1">Uncharacterized protein</fullName>
    </submittedName>
</protein>
<dbReference type="AlphaFoldDB" id="A0AAV4T0I6"/>
<comment type="caution">
    <text evidence="1">The sequence shown here is derived from an EMBL/GenBank/DDBJ whole genome shotgun (WGS) entry which is preliminary data.</text>
</comment>
<organism evidence="1 2">
    <name type="scientific">Caerostris darwini</name>
    <dbReference type="NCBI Taxonomy" id="1538125"/>
    <lineage>
        <taxon>Eukaryota</taxon>
        <taxon>Metazoa</taxon>
        <taxon>Ecdysozoa</taxon>
        <taxon>Arthropoda</taxon>
        <taxon>Chelicerata</taxon>
        <taxon>Arachnida</taxon>
        <taxon>Araneae</taxon>
        <taxon>Araneomorphae</taxon>
        <taxon>Entelegynae</taxon>
        <taxon>Araneoidea</taxon>
        <taxon>Araneidae</taxon>
        <taxon>Caerostris</taxon>
    </lineage>
</organism>
<reference evidence="1 2" key="1">
    <citation type="submission" date="2021-06" db="EMBL/GenBank/DDBJ databases">
        <title>Caerostris darwini draft genome.</title>
        <authorList>
            <person name="Kono N."/>
            <person name="Arakawa K."/>
        </authorList>
    </citation>
    <scope>NUCLEOTIDE SEQUENCE [LARGE SCALE GENOMIC DNA]</scope>
</reference>
<dbReference type="EMBL" id="BPLQ01008818">
    <property type="protein sequence ID" value="GIY39544.1"/>
    <property type="molecule type" value="Genomic_DNA"/>
</dbReference>
<proteinExistence type="predicted"/>
<sequence length="95" mass="10822">MKNFKKVLFLSVDFLEKNTRTVNESVLCKCSHRMSVTLVRCSHRSRFSRCTSGACFGMGREATLFTSQRGIRNHPHRLLWAAGFIAGKSKQMSTH</sequence>
<gene>
    <name evidence="1" type="ORF">CDAR_539201</name>
</gene>
<accession>A0AAV4T0I6</accession>